<proteinExistence type="predicted"/>
<evidence type="ECO:0000313" key="3">
    <source>
        <dbReference type="Proteomes" id="UP000054683"/>
    </source>
</evidence>
<evidence type="ECO:0000256" key="1">
    <source>
        <dbReference type="SAM" id="Phobius"/>
    </source>
</evidence>
<name>A0A158JSF3_9BURK</name>
<dbReference type="EMBL" id="FCOK02000116">
    <property type="protein sequence ID" value="SAL71864.1"/>
    <property type="molecule type" value="Genomic_DNA"/>
</dbReference>
<reference evidence="2 3" key="1">
    <citation type="submission" date="2016-01" db="EMBL/GenBank/DDBJ databases">
        <authorList>
            <person name="Oliw E.H."/>
        </authorList>
    </citation>
    <scope>NUCLEOTIDE SEQUENCE [LARGE SCALE GENOMIC DNA]</scope>
    <source>
        <strain evidence="2">LMG 27134</strain>
    </source>
</reference>
<keyword evidence="1" id="KW-1133">Transmembrane helix</keyword>
<keyword evidence="1" id="KW-0812">Transmembrane</keyword>
<sequence length="122" mass="12115">MSVIVPVATSKLAVTPDGSVPATRTSSPGLKLLTFTVAPANVSELATDNVLSTATATAAAGESFGSMKVALDPPGAGTSFTVTNAGALVMLPPVPCAPAVLWSSSVAPIWIPVLTVLVSVLE</sequence>
<gene>
    <name evidence="2" type="ORF">AWB69_08714</name>
</gene>
<feature type="transmembrane region" description="Helical" evidence="1">
    <location>
        <begin position="99"/>
        <end position="121"/>
    </location>
</feature>
<keyword evidence="1" id="KW-0472">Membrane</keyword>
<accession>A0A158JSF3</accession>
<evidence type="ECO:0000313" key="2">
    <source>
        <dbReference type="EMBL" id="SAL71864.1"/>
    </source>
</evidence>
<protein>
    <submittedName>
        <fullName evidence="2">Uncharacterized protein</fullName>
    </submittedName>
</protein>
<dbReference type="Proteomes" id="UP000054683">
    <property type="component" value="Unassembled WGS sequence"/>
</dbReference>
<organism evidence="2 3">
    <name type="scientific">Caballeronia udeis</name>
    <dbReference type="NCBI Taxonomy" id="1232866"/>
    <lineage>
        <taxon>Bacteria</taxon>
        <taxon>Pseudomonadati</taxon>
        <taxon>Pseudomonadota</taxon>
        <taxon>Betaproteobacteria</taxon>
        <taxon>Burkholderiales</taxon>
        <taxon>Burkholderiaceae</taxon>
        <taxon>Caballeronia</taxon>
    </lineage>
</organism>
<dbReference type="AlphaFoldDB" id="A0A158JSF3"/>